<dbReference type="InterPro" id="IPR011009">
    <property type="entry name" value="Kinase-like_dom_sf"/>
</dbReference>
<keyword evidence="5 6" id="KW-0067">ATP-binding</keyword>
<evidence type="ECO:0000256" key="7">
    <source>
        <dbReference type="SAM" id="MobiDB-lite"/>
    </source>
</evidence>
<protein>
    <submittedName>
        <fullName evidence="9 10">Serine/threonine-protein kinase</fullName>
        <ecNumber evidence="9">2.7.11.1</ecNumber>
    </submittedName>
</protein>
<dbReference type="InterPro" id="IPR006633">
    <property type="entry name" value="Carb-bd_sugar_hydrolysis-dom"/>
</dbReference>
<keyword evidence="3 6" id="KW-0547">Nucleotide-binding</keyword>
<evidence type="ECO:0000256" key="5">
    <source>
        <dbReference type="ARBA" id="ARBA00022840"/>
    </source>
</evidence>
<name>A0A5C4YA23_9DEIO</name>
<dbReference type="PANTHER" id="PTHR43289:SF34">
    <property type="entry name" value="SERINE_THREONINE-PROTEIN KINASE YBDM-RELATED"/>
    <property type="match status" value="1"/>
</dbReference>
<dbReference type="Proteomes" id="UP000313988">
    <property type="component" value="Unassembled WGS sequence"/>
</dbReference>
<keyword evidence="2" id="KW-0677">Repeat</keyword>
<keyword evidence="1 9" id="KW-0808">Transferase</keyword>
<dbReference type="Pfam" id="PF13229">
    <property type="entry name" value="Beta_helix"/>
    <property type="match status" value="2"/>
</dbReference>
<accession>A0A5C4YA23</accession>
<dbReference type="PANTHER" id="PTHR43289">
    <property type="entry name" value="MITOGEN-ACTIVATED PROTEIN KINASE KINASE KINASE 20-RELATED"/>
    <property type="match status" value="1"/>
</dbReference>
<dbReference type="InterPro" id="IPR000719">
    <property type="entry name" value="Prot_kinase_dom"/>
</dbReference>
<dbReference type="Pfam" id="PF08239">
    <property type="entry name" value="SH3_3"/>
    <property type="match status" value="1"/>
</dbReference>
<feature type="compositionally biased region" description="Pro residues" evidence="7">
    <location>
        <begin position="305"/>
        <end position="332"/>
    </location>
</feature>
<reference evidence="10 11" key="1">
    <citation type="submission" date="2019-06" db="EMBL/GenBank/DDBJ databases">
        <title>Genome sequence of Deinococcus radiopugnans ATCC 19172.</title>
        <authorList>
            <person name="Maclea K.S."/>
            <person name="Maynard C.R."/>
        </authorList>
    </citation>
    <scope>NUCLEOTIDE SEQUENCE [LARGE SCALE GENOMIC DNA]</scope>
    <source>
        <strain evidence="10 11">ATCC 19172</strain>
    </source>
</reference>
<dbReference type="SMART" id="SM00220">
    <property type="entry name" value="S_TKc"/>
    <property type="match status" value="1"/>
</dbReference>
<keyword evidence="4 10" id="KW-0418">Kinase</keyword>
<keyword evidence="12" id="KW-1185">Reference proteome</keyword>
<dbReference type="Pfam" id="PF00069">
    <property type="entry name" value="Pkinase"/>
    <property type="match status" value="1"/>
</dbReference>
<organism evidence="10 11">
    <name type="scientific">Deinococcus radiopugnans ATCC 19172</name>
    <dbReference type="NCBI Taxonomy" id="585398"/>
    <lineage>
        <taxon>Bacteria</taxon>
        <taxon>Thermotogati</taxon>
        <taxon>Deinococcota</taxon>
        <taxon>Deinococci</taxon>
        <taxon>Deinococcales</taxon>
        <taxon>Deinococcaceae</taxon>
        <taxon>Deinococcus</taxon>
    </lineage>
</organism>
<dbReference type="PROSITE" id="PS00108">
    <property type="entry name" value="PROTEIN_KINASE_ST"/>
    <property type="match status" value="1"/>
</dbReference>
<dbReference type="InterPro" id="IPR012334">
    <property type="entry name" value="Pectin_lyas_fold"/>
</dbReference>
<dbReference type="GO" id="GO:0005524">
    <property type="term" value="F:ATP binding"/>
    <property type="evidence" value="ECO:0007669"/>
    <property type="project" value="UniProtKB-UniRule"/>
</dbReference>
<dbReference type="SUPFAM" id="SSF51126">
    <property type="entry name" value="Pectin lyase-like"/>
    <property type="match status" value="2"/>
</dbReference>
<dbReference type="CDD" id="cd14014">
    <property type="entry name" value="STKc_PknB_like"/>
    <property type="match status" value="1"/>
</dbReference>
<sequence>MNCPACGSVTPPGAAACPTCGSPLGSQTLSPGTVLQGKYRLDGVLGQGGFGITYAAVQQQLGVRVAIKELFPAGTLRQGMTVRPPVTLNLAGWAQAKRDFTEEGRVLARFGHPDIVRVMDLFEEAGTAYLVMEFLEGQTLGGRIERGGALPAGEVEAVSRRVLGALGLVHGAGLLHRDLKPDNILLEQGGRVVLIDFGSARGYAQGQTVNHTRLVTPGYAPLEQYGSAARFGPYTDIYALGATLYHALTGQAPPAVTDRMLGTPLPPLPPGTPPGLRRAIERSLEIKVTDRPQTTDEVLALLAAPPAPEPVPRSPAPPAPQPASPSPAPPAPARRRAAAWPWVLAALLAGGGYAVFGGGLERFAREGTPAFTPAGAAADTAAPAQEHAAPTLTIMTVALNLHLRASPAQGATSLAVLPGGTVLQATREQGGWYEVEHAGQTGWVSAGFALPLVGEDALAELQAVAAAGGELQLERGVYLLDAPLTLEAETSLVGAGLDQTWIASSAGETVVISRETDARFQALSMLWTGRSAGRVMLAEGGQVTLRQVRLSGAVRDAEARLYGSGLWLSQGARGDLEGSYLTGNGYGLYLSEDSEVSAVGTGLSDNTLAGAIFLDDSGGRIAGSSFDRNGVHGVMVMDRAAPTLSGNQVRDNRQRGITVHGTAAPTLEDNTAEGNGFQGIGVQDDARPTVTGNTLRRNKQSGLAYFGRGGGAASENVMENNRTGVALTEFAAPTLSGNSVRGNVDAGITFADHAAGTVTENVIEANAHPGVSAWGDAQPTLSGNTIRNNKQSGIVLAERVGGMVYGNEVSGNALNGIVVTDDAAPELRENVFMENGKAGILYKRDAAGLAVANTCAGNGSDVIGLELTGAGPDLTAAGCGL</sequence>
<dbReference type="InterPro" id="IPR022441">
    <property type="entry name" value="Para_beta_helix_rpt-2"/>
</dbReference>
<evidence type="ECO:0000313" key="11">
    <source>
        <dbReference type="Proteomes" id="UP000313988"/>
    </source>
</evidence>
<dbReference type="EMBL" id="VDMO01000005">
    <property type="protein sequence ID" value="TNM71950.1"/>
    <property type="molecule type" value="Genomic_DNA"/>
</dbReference>
<dbReference type="NCBIfam" id="TIGR03804">
    <property type="entry name" value="para_beta_helix"/>
    <property type="match status" value="2"/>
</dbReference>
<dbReference type="EC" id="2.7.11.1" evidence="9"/>
<dbReference type="InterPro" id="IPR008271">
    <property type="entry name" value="Ser/Thr_kinase_AS"/>
</dbReference>
<evidence type="ECO:0000256" key="6">
    <source>
        <dbReference type="PROSITE-ProRule" id="PRU10141"/>
    </source>
</evidence>
<dbReference type="InterPro" id="IPR011050">
    <property type="entry name" value="Pectin_lyase_fold/virulence"/>
</dbReference>
<dbReference type="InterPro" id="IPR039448">
    <property type="entry name" value="Beta_helix"/>
</dbReference>
<dbReference type="PROSITE" id="PS50011">
    <property type="entry name" value="PROTEIN_KINASE_DOM"/>
    <property type="match status" value="1"/>
</dbReference>
<dbReference type="InterPro" id="IPR017441">
    <property type="entry name" value="Protein_kinase_ATP_BS"/>
</dbReference>
<dbReference type="Gene3D" id="1.10.510.10">
    <property type="entry name" value="Transferase(Phosphotransferase) domain 1"/>
    <property type="match status" value="1"/>
</dbReference>
<evidence type="ECO:0000256" key="1">
    <source>
        <dbReference type="ARBA" id="ARBA00022679"/>
    </source>
</evidence>
<evidence type="ECO:0000313" key="9">
    <source>
        <dbReference type="EMBL" id="MBB6017412.1"/>
    </source>
</evidence>
<dbReference type="SUPFAM" id="SSF56112">
    <property type="entry name" value="Protein kinase-like (PK-like)"/>
    <property type="match status" value="1"/>
</dbReference>
<dbReference type="InterPro" id="IPR003646">
    <property type="entry name" value="SH3-like_bac-type"/>
</dbReference>
<evidence type="ECO:0000313" key="12">
    <source>
        <dbReference type="Proteomes" id="UP000629870"/>
    </source>
</evidence>
<dbReference type="Gene3D" id="3.30.200.20">
    <property type="entry name" value="Phosphorylase Kinase, domain 1"/>
    <property type="match status" value="1"/>
</dbReference>
<dbReference type="GO" id="GO:0004674">
    <property type="term" value="F:protein serine/threonine kinase activity"/>
    <property type="evidence" value="ECO:0007669"/>
    <property type="project" value="UniProtKB-KW"/>
</dbReference>
<reference evidence="9 12" key="2">
    <citation type="submission" date="2020-08" db="EMBL/GenBank/DDBJ databases">
        <title>Genomic Encyclopedia of Type Strains, Phase IV (KMG-IV): sequencing the most valuable type-strain genomes for metagenomic binning, comparative biology and taxonomic classification.</title>
        <authorList>
            <person name="Goeker M."/>
        </authorList>
    </citation>
    <scope>NUCLEOTIDE SEQUENCE [LARGE SCALE GENOMIC DNA]</scope>
    <source>
        <strain evidence="9 12">DSM 12027</strain>
    </source>
</reference>
<evidence type="ECO:0000313" key="10">
    <source>
        <dbReference type="EMBL" id="TNM71950.1"/>
    </source>
</evidence>
<evidence type="ECO:0000256" key="4">
    <source>
        <dbReference type="ARBA" id="ARBA00022777"/>
    </source>
</evidence>
<dbReference type="Proteomes" id="UP000629870">
    <property type="component" value="Unassembled WGS sequence"/>
</dbReference>
<feature type="region of interest" description="Disordered" evidence="7">
    <location>
        <begin position="305"/>
        <end position="333"/>
    </location>
</feature>
<evidence type="ECO:0000256" key="3">
    <source>
        <dbReference type="ARBA" id="ARBA00022741"/>
    </source>
</evidence>
<feature type="binding site" evidence="6">
    <location>
        <position position="68"/>
    </location>
    <ligand>
        <name>ATP</name>
        <dbReference type="ChEBI" id="CHEBI:30616"/>
    </ligand>
</feature>
<dbReference type="PROSITE" id="PS00107">
    <property type="entry name" value="PROTEIN_KINASE_ATP"/>
    <property type="match status" value="1"/>
</dbReference>
<dbReference type="OrthoDB" id="9788659at2"/>
<evidence type="ECO:0000256" key="2">
    <source>
        <dbReference type="ARBA" id="ARBA00022737"/>
    </source>
</evidence>
<dbReference type="Gene3D" id="2.30.30.40">
    <property type="entry name" value="SH3 Domains"/>
    <property type="match status" value="1"/>
</dbReference>
<evidence type="ECO:0000259" key="8">
    <source>
        <dbReference type="PROSITE" id="PS50011"/>
    </source>
</evidence>
<dbReference type="InterPro" id="IPR006626">
    <property type="entry name" value="PbH1"/>
</dbReference>
<gene>
    <name evidence="10" type="ORF">FHR04_06185</name>
    <name evidence="9" type="ORF">HNQ04_002677</name>
</gene>
<dbReference type="EMBL" id="JACHEW010000014">
    <property type="protein sequence ID" value="MBB6017412.1"/>
    <property type="molecule type" value="Genomic_DNA"/>
</dbReference>
<keyword evidence="10" id="KW-0723">Serine/threonine-protein kinase</keyword>
<feature type="domain" description="Protein kinase" evidence="8">
    <location>
        <begin position="39"/>
        <end position="302"/>
    </location>
</feature>
<dbReference type="RefSeq" id="WP_139401663.1">
    <property type="nucleotide sequence ID" value="NZ_JACHEW010000014.1"/>
</dbReference>
<comment type="caution">
    <text evidence="10">The sequence shown here is derived from an EMBL/GenBank/DDBJ whole genome shotgun (WGS) entry which is preliminary data.</text>
</comment>
<dbReference type="Gene3D" id="2.160.20.10">
    <property type="entry name" value="Single-stranded right-handed beta-helix, Pectin lyase-like"/>
    <property type="match status" value="2"/>
</dbReference>
<dbReference type="SMART" id="SM00710">
    <property type="entry name" value="PbH1"/>
    <property type="match status" value="11"/>
</dbReference>
<dbReference type="SMART" id="SM00722">
    <property type="entry name" value="CASH"/>
    <property type="match status" value="2"/>
</dbReference>
<proteinExistence type="predicted"/>
<dbReference type="AlphaFoldDB" id="A0A5C4YA23"/>